<accession>A0A6A5ZWI2</accession>
<dbReference type="Proteomes" id="UP000799771">
    <property type="component" value="Unassembled WGS sequence"/>
</dbReference>
<feature type="region of interest" description="Disordered" evidence="1">
    <location>
        <begin position="58"/>
        <end position="78"/>
    </location>
</feature>
<evidence type="ECO:0000313" key="2">
    <source>
        <dbReference type="EMBL" id="KAF2123656.1"/>
    </source>
</evidence>
<protein>
    <submittedName>
        <fullName evidence="2">Uncharacterized protein</fullName>
    </submittedName>
</protein>
<gene>
    <name evidence="2" type="ORF">P153DRAFT_361890</name>
</gene>
<feature type="compositionally biased region" description="Basic and acidic residues" evidence="1">
    <location>
        <begin position="59"/>
        <end position="69"/>
    </location>
</feature>
<proteinExistence type="predicted"/>
<evidence type="ECO:0000313" key="3">
    <source>
        <dbReference type="Proteomes" id="UP000799771"/>
    </source>
</evidence>
<dbReference type="RefSeq" id="XP_033518050.1">
    <property type="nucleotide sequence ID" value="XM_033667036.1"/>
</dbReference>
<dbReference type="AlphaFoldDB" id="A0A6A5ZWI2"/>
<name>A0A6A5ZWI2_9PLEO</name>
<reference evidence="2" key="1">
    <citation type="journal article" date="2020" name="Stud. Mycol.">
        <title>101 Dothideomycetes genomes: a test case for predicting lifestyles and emergence of pathogens.</title>
        <authorList>
            <person name="Haridas S."/>
            <person name="Albert R."/>
            <person name="Binder M."/>
            <person name="Bloem J."/>
            <person name="Labutti K."/>
            <person name="Salamov A."/>
            <person name="Andreopoulos B."/>
            <person name="Baker S."/>
            <person name="Barry K."/>
            <person name="Bills G."/>
            <person name="Bluhm B."/>
            <person name="Cannon C."/>
            <person name="Castanera R."/>
            <person name="Culley D."/>
            <person name="Daum C."/>
            <person name="Ezra D."/>
            <person name="Gonzalez J."/>
            <person name="Henrissat B."/>
            <person name="Kuo A."/>
            <person name="Liang C."/>
            <person name="Lipzen A."/>
            <person name="Lutzoni F."/>
            <person name="Magnuson J."/>
            <person name="Mondo S."/>
            <person name="Nolan M."/>
            <person name="Ohm R."/>
            <person name="Pangilinan J."/>
            <person name="Park H.-J."/>
            <person name="Ramirez L."/>
            <person name="Alfaro M."/>
            <person name="Sun H."/>
            <person name="Tritt A."/>
            <person name="Yoshinaga Y."/>
            <person name="Zwiers L.-H."/>
            <person name="Turgeon B."/>
            <person name="Goodwin S."/>
            <person name="Spatafora J."/>
            <person name="Crous P."/>
            <person name="Grigoriev I."/>
        </authorList>
    </citation>
    <scope>NUCLEOTIDE SEQUENCE</scope>
    <source>
        <strain evidence="2">CBS 119687</strain>
    </source>
</reference>
<organism evidence="2 3">
    <name type="scientific">Dothidotthia symphoricarpi CBS 119687</name>
    <dbReference type="NCBI Taxonomy" id="1392245"/>
    <lineage>
        <taxon>Eukaryota</taxon>
        <taxon>Fungi</taxon>
        <taxon>Dikarya</taxon>
        <taxon>Ascomycota</taxon>
        <taxon>Pezizomycotina</taxon>
        <taxon>Dothideomycetes</taxon>
        <taxon>Pleosporomycetidae</taxon>
        <taxon>Pleosporales</taxon>
        <taxon>Dothidotthiaceae</taxon>
        <taxon>Dothidotthia</taxon>
    </lineage>
</organism>
<sequence length="192" mass="21814">MCQETVSSTFYRNVLAELADKAAVVRSTLIFTPEELTEESEPIQQKVSVMEMALNQKPLADKEAASTESKKKKKNNEKQNYLPKSNIFQLLAQYTGHRVEDRIEVLEIVDEMGSKDEEHVDEEEHNKLRVLFVGTQTKQFVPLKPKDGPSYMFTNTAQVIFNVVNFVMIPKPTSHSPAEIYGAKAEDLGHRQ</sequence>
<dbReference type="GeneID" id="54407468"/>
<dbReference type="EMBL" id="ML977524">
    <property type="protein sequence ID" value="KAF2123656.1"/>
    <property type="molecule type" value="Genomic_DNA"/>
</dbReference>
<keyword evidence="3" id="KW-1185">Reference proteome</keyword>
<evidence type="ECO:0000256" key="1">
    <source>
        <dbReference type="SAM" id="MobiDB-lite"/>
    </source>
</evidence>